<reference evidence="4 5" key="1">
    <citation type="journal article" date="2020" name="Genome Biol. Evol.">
        <title>Comparative genomics of Sclerotiniaceae.</title>
        <authorList>
            <person name="Valero Jimenez C.A."/>
            <person name="Steentjes M."/>
            <person name="Scholten O.E."/>
            <person name="Van Kan J.A.L."/>
        </authorList>
    </citation>
    <scope>NUCLEOTIDE SEQUENCE [LARGE SCALE GENOMIC DNA]</scope>
    <source>
        <strain evidence="4 5">MUCL 94</strain>
    </source>
</reference>
<feature type="region of interest" description="Disordered" evidence="1">
    <location>
        <begin position="426"/>
        <end position="453"/>
    </location>
</feature>
<dbReference type="InterPro" id="IPR045063">
    <property type="entry name" value="Dynamin_N"/>
</dbReference>
<comment type="caution">
    <text evidence="4">The sequence shown here is derived from an EMBL/GenBank/DDBJ whole genome shotgun (WGS) entry which is preliminary data.</text>
</comment>
<accession>A0A9P5I825</accession>
<dbReference type="InterPro" id="IPR056024">
    <property type="entry name" value="DUF7605"/>
</dbReference>
<dbReference type="CDD" id="cd00882">
    <property type="entry name" value="Ras_like_GTPase"/>
    <property type="match status" value="1"/>
</dbReference>
<dbReference type="Pfam" id="PF00350">
    <property type="entry name" value="Dynamin_N"/>
    <property type="match status" value="1"/>
</dbReference>
<dbReference type="PANTHER" id="PTHR36681:SF3">
    <property type="entry name" value="NUCLEAR GTPASE, GERMINAL CENTER-ASSOCIATED, TANDEM DUPLICATE 3"/>
    <property type="match status" value="1"/>
</dbReference>
<dbReference type="InterPro" id="IPR027417">
    <property type="entry name" value="P-loop_NTPase"/>
</dbReference>
<feature type="compositionally biased region" description="Acidic residues" evidence="1">
    <location>
        <begin position="992"/>
        <end position="1010"/>
    </location>
</feature>
<sequence>MASKGEADAEKATNPKEGQIKTETIDNFAPQMNEGREAGVSPSVIQPTTDAVTRKEKAVKASLLFLNKAESIVASHTIMFPEFKHWQDQLKQILDSIESPRVLVGVLGYTGSGKSSLINALIDEEMVVPPNAMRASTSVVTEISWNDSEDPERAFRAEIEFISEKEWKAEMDILLDDLKNATKGEDVSINTGSEASTAFAKISAVWPGVTLDKLRGMTSEELFHEIEGVSNYLDCNLDISDSKAKSFSQQINSYIDSNNKQASSKGISYWPLVRCVRIYTKAKILRHGLVLVDLPGLGDSNTGRTQVAERYVENLTCVWVVADIVRAIDDQIAKDLMGKSFRRQLLMDGKYDDKYVTFIMTKTDMINTDEHDLKEILLQEEETLKQIHDCQEALDQKALKVKSINKALKTIIKIHKSSTSDTAILRKRKHTENDTTDLLPDNEEQSSADLETPEREILERKNLVKRRARCVKSVRALEKRLAEMNRTLKLIRKDIQAACTQARNRYTQEHLKIDFENGLRDLKQDIFHDITDKHQSGNEDEEEKKESVHHRESFNKTPPGDLLMLTRDCHTEEPVNQLNVFCVSSKGYQKLAGRFKRDRIPEGFASVDDTFIPDLQEYAAASTLTARTKIADTFLNDFNLLRLSVKSWAENGSPNSLSSSQKHKLQAMLEQQLAILNKSFGCAFETTTFRIREIINTDILPTLKDCIETSTIKARQTCTDLTESDTSFQTWKAICRRQGKFNNKKKVNYDWNGIFLEPFLECLANPWDRVFNVQMRHIHDEYSRTVVTAINTFSTDIKPLLHDISEASASNLPVEILAKIPYLERRTTTKISASMDFTQNQAQEIHRLIEPLIQQHMRPAYYSCSLESNTGALARMKEHLLKHIRMNNENMYKEASKLLKKRLNKMTRTLEGLLSKSHTDTSKYLRKEIEDMIMVAVGEDDEAREKVSRVRNTLCNDLILELSTLELAWVRSASEPVENPMSLNTDGKVEDDSGEDGEGDDFTYDSDCSDGGEGAESTSDEVEDS</sequence>
<evidence type="ECO:0000259" key="2">
    <source>
        <dbReference type="Pfam" id="PF00350"/>
    </source>
</evidence>
<feature type="compositionally biased region" description="Basic and acidic residues" evidence="1">
    <location>
        <begin position="544"/>
        <end position="554"/>
    </location>
</feature>
<dbReference type="Proteomes" id="UP000710849">
    <property type="component" value="Unassembled WGS sequence"/>
</dbReference>
<dbReference type="Gene3D" id="3.40.50.300">
    <property type="entry name" value="P-loop containing nucleotide triphosphate hydrolases"/>
    <property type="match status" value="2"/>
</dbReference>
<dbReference type="EMBL" id="RCSW01000021">
    <property type="protein sequence ID" value="KAF7931175.1"/>
    <property type="molecule type" value="Genomic_DNA"/>
</dbReference>
<name>A0A9P5I825_9HELO</name>
<dbReference type="SUPFAM" id="SSF52540">
    <property type="entry name" value="P-loop containing nucleoside triphosphate hydrolases"/>
    <property type="match status" value="1"/>
</dbReference>
<feature type="region of interest" description="Disordered" evidence="1">
    <location>
        <begin position="532"/>
        <end position="559"/>
    </location>
</feature>
<feature type="region of interest" description="Disordered" evidence="1">
    <location>
        <begin position="976"/>
        <end position="1025"/>
    </location>
</feature>
<organism evidence="4 5">
    <name type="scientific">Botrytis byssoidea</name>
    <dbReference type="NCBI Taxonomy" id="139641"/>
    <lineage>
        <taxon>Eukaryota</taxon>
        <taxon>Fungi</taxon>
        <taxon>Dikarya</taxon>
        <taxon>Ascomycota</taxon>
        <taxon>Pezizomycotina</taxon>
        <taxon>Leotiomycetes</taxon>
        <taxon>Helotiales</taxon>
        <taxon>Sclerotiniaceae</taxon>
        <taxon>Botrytis</taxon>
    </lineage>
</organism>
<evidence type="ECO:0000313" key="4">
    <source>
        <dbReference type="EMBL" id="KAF7931175.1"/>
    </source>
</evidence>
<keyword evidence="5" id="KW-1185">Reference proteome</keyword>
<dbReference type="RefSeq" id="XP_038729455.1">
    <property type="nucleotide sequence ID" value="XM_038879899.1"/>
</dbReference>
<dbReference type="GeneID" id="62152972"/>
<feature type="domain" description="Dynamin N-terminal" evidence="2">
    <location>
        <begin position="104"/>
        <end position="336"/>
    </location>
</feature>
<evidence type="ECO:0008006" key="6">
    <source>
        <dbReference type="Google" id="ProtNLM"/>
    </source>
</evidence>
<feature type="region of interest" description="Disordered" evidence="1">
    <location>
        <begin position="1"/>
        <end position="24"/>
    </location>
</feature>
<proteinExistence type="predicted"/>
<feature type="domain" description="DUF7605" evidence="3">
    <location>
        <begin position="725"/>
        <end position="886"/>
    </location>
</feature>
<evidence type="ECO:0000259" key="3">
    <source>
        <dbReference type="Pfam" id="PF24564"/>
    </source>
</evidence>
<gene>
    <name evidence="4" type="ORF">EAE97_009384</name>
</gene>
<dbReference type="AlphaFoldDB" id="A0A9P5I825"/>
<dbReference type="PANTHER" id="PTHR36681">
    <property type="entry name" value="NUCLEAR GTPASE, GERMINAL CENTER-ASSOCIATED, TANDEM DUPLICATE 3"/>
    <property type="match status" value="1"/>
</dbReference>
<protein>
    <recommendedName>
        <fullName evidence="6">G domain-containing protein</fullName>
    </recommendedName>
</protein>
<dbReference type="Pfam" id="PF24564">
    <property type="entry name" value="DUF7605"/>
    <property type="match status" value="1"/>
</dbReference>
<evidence type="ECO:0000313" key="5">
    <source>
        <dbReference type="Proteomes" id="UP000710849"/>
    </source>
</evidence>
<evidence type="ECO:0000256" key="1">
    <source>
        <dbReference type="SAM" id="MobiDB-lite"/>
    </source>
</evidence>